<dbReference type="RefSeq" id="WP_129186885.1">
    <property type="nucleotide sequence ID" value="NZ_CP035493.1"/>
</dbReference>
<sequence length="171" mass="19325">MSYRNKTYVAFASEDINYYWMMTAWRANKHIDFNFHDAHDLNTARDTSTPETIKRRLRERLANTKQVVLLGSPDGKRKGGNGTSFFAYEVETVISLGLPVVIANLDGSRTVKRSNIPDPLLTSGYYTESVSFGATIIKYALDDYASRFASSSQTGPYYYNNDVYDQLGLSK</sequence>
<evidence type="ECO:0000313" key="3">
    <source>
        <dbReference type="Proteomes" id="UP000292118"/>
    </source>
</evidence>
<dbReference type="AlphaFoldDB" id="A0A4P6F2T1"/>
<protein>
    <submittedName>
        <fullName evidence="2">Molecular chaperone Tir</fullName>
    </submittedName>
</protein>
<feature type="domain" description="Thoeris protein ThsB TIR-like" evidence="1">
    <location>
        <begin position="8"/>
        <end position="108"/>
    </location>
</feature>
<dbReference type="InterPro" id="IPR015032">
    <property type="entry name" value="ThsB__TIR-like_domain"/>
</dbReference>
<evidence type="ECO:0000259" key="1">
    <source>
        <dbReference type="Pfam" id="PF08937"/>
    </source>
</evidence>
<keyword evidence="3" id="KW-1185">Reference proteome</keyword>
<proteinExistence type="predicted"/>
<evidence type="ECO:0000313" key="2">
    <source>
        <dbReference type="EMBL" id="QAY69485.1"/>
    </source>
</evidence>
<dbReference type="KEGG" id="xya:ET471_05055"/>
<dbReference type="OrthoDB" id="2218415at2"/>
<name>A0A4P6F2T1_9MICO</name>
<accession>A0A4P6F2T1</accession>
<organism evidence="2 3">
    <name type="scientific">Xylanimonas protaetiae</name>
    <dbReference type="NCBI Taxonomy" id="2509457"/>
    <lineage>
        <taxon>Bacteria</taxon>
        <taxon>Bacillati</taxon>
        <taxon>Actinomycetota</taxon>
        <taxon>Actinomycetes</taxon>
        <taxon>Micrococcales</taxon>
        <taxon>Promicromonosporaceae</taxon>
        <taxon>Xylanimonas</taxon>
    </lineage>
</organism>
<dbReference type="EMBL" id="CP035493">
    <property type="protein sequence ID" value="QAY69485.1"/>
    <property type="molecule type" value="Genomic_DNA"/>
</dbReference>
<dbReference type="Gene3D" id="3.40.50.11200">
    <property type="match status" value="1"/>
</dbReference>
<dbReference type="Proteomes" id="UP000292118">
    <property type="component" value="Chromosome"/>
</dbReference>
<reference evidence="2 3" key="1">
    <citation type="submission" date="2019-01" db="EMBL/GenBank/DDBJ databases">
        <title>Genome sequencing of strain FW10M-9.</title>
        <authorList>
            <person name="Heo J."/>
            <person name="Kim S.-J."/>
            <person name="Kim J.-S."/>
            <person name="Hong S.-B."/>
            <person name="Kwon S.-W."/>
        </authorList>
    </citation>
    <scope>NUCLEOTIDE SEQUENCE [LARGE SCALE GENOMIC DNA]</scope>
    <source>
        <strain evidence="2 3">FW10M-9</strain>
    </source>
</reference>
<dbReference type="Pfam" id="PF08937">
    <property type="entry name" value="ThsB_TIR"/>
    <property type="match status" value="1"/>
</dbReference>
<gene>
    <name evidence="2" type="ORF">ET471_05055</name>
</gene>